<name>G0TYS5_TRYVY</name>
<dbReference type="PROSITE" id="PS50195">
    <property type="entry name" value="PX"/>
    <property type="match status" value="1"/>
</dbReference>
<dbReference type="SUPFAM" id="SSF64268">
    <property type="entry name" value="PX domain"/>
    <property type="match status" value="1"/>
</dbReference>
<proteinExistence type="predicted"/>
<dbReference type="VEuPathDB" id="TriTrypDB:TvY486_0704590"/>
<feature type="compositionally biased region" description="Low complexity" evidence="1">
    <location>
        <begin position="54"/>
        <end position="72"/>
    </location>
</feature>
<reference evidence="3" key="1">
    <citation type="journal article" date="2012" name="Proc. Natl. Acad. Sci. U.S.A.">
        <title>Antigenic diversity is generated by distinct evolutionary mechanisms in African trypanosome species.</title>
        <authorList>
            <person name="Jackson A.P."/>
            <person name="Berry A."/>
            <person name="Aslett M."/>
            <person name="Allison H.C."/>
            <person name="Burton P."/>
            <person name="Vavrova-Anderson J."/>
            <person name="Brown R."/>
            <person name="Browne H."/>
            <person name="Corton N."/>
            <person name="Hauser H."/>
            <person name="Gamble J."/>
            <person name="Gilderthorp R."/>
            <person name="Marcello L."/>
            <person name="McQuillan J."/>
            <person name="Otto T.D."/>
            <person name="Quail M.A."/>
            <person name="Sanders M.J."/>
            <person name="van Tonder A."/>
            <person name="Ginger M.L."/>
            <person name="Field M.C."/>
            <person name="Barry J.D."/>
            <person name="Hertz-Fowler C."/>
            <person name="Berriman M."/>
        </authorList>
    </citation>
    <scope>NUCLEOTIDE SEQUENCE</scope>
    <source>
        <strain evidence="3">Y486</strain>
    </source>
</reference>
<dbReference type="EMBL" id="HE573023">
    <property type="protein sequence ID" value="CCC49125.1"/>
    <property type="molecule type" value="Genomic_DNA"/>
</dbReference>
<organism evidence="3">
    <name type="scientific">Trypanosoma vivax (strain Y486)</name>
    <dbReference type="NCBI Taxonomy" id="1055687"/>
    <lineage>
        <taxon>Eukaryota</taxon>
        <taxon>Discoba</taxon>
        <taxon>Euglenozoa</taxon>
        <taxon>Kinetoplastea</taxon>
        <taxon>Metakinetoplastina</taxon>
        <taxon>Trypanosomatida</taxon>
        <taxon>Trypanosomatidae</taxon>
        <taxon>Trypanosoma</taxon>
        <taxon>Duttonella</taxon>
    </lineage>
</organism>
<dbReference type="Pfam" id="PF00787">
    <property type="entry name" value="PX"/>
    <property type="match status" value="1"/>
</dbReference>
<dbReference type="Gene3D" id="3.30.1520.10">
    <property type="entry name" value="Phox-like domain"/>
    <property type="match status" value="1"/>
</dbReference>
<evidence type="ECO:0000256" key="1">
    <source>
        <dbReference type="SAM" id="MobiDB-lite"/>
    </source>
</evidence>
<evidence type="ECO:0000259" key="2">
    <source>
        <dbReference type="PROSITE" id="PS50195"/>
    </source>
</evidence>
<protein>
    <recommendedName>
        <fullName evidence="2">PX domain-containing protein</fullName>
    </recommendedName>
</protein>
<dbReference type="InterPro" id="IPR036871">
    <property type="entry name" value="PX_dom_sf"/>
</dbReference>
<gene>
    <name evidence="3" type="ORF">TVY486_0704590</name>
</gene>
<feature type="compositionally biased region" description="Pro residues" evidence="1">
    <location>
        <begin position="27"/>
        <end position="37"/>
    </location>
</feature>
<sequence>MMTPSGDKGLGMGDNDDPFQESEPVQPIQPPLPPPPSQEKEQHEQSSYNFQQKAVPSTTAAPSSESSSHPTSLQPPPSLQQRGNDNYESEYGLTPLASFVVESAHIGSGMVRPITFFPIVTTIKTADAPAFTAPDVPLGPHQQGLNVGIGRNKWMSSTPAQMERRYSELVEFRTLLVYQFPTLIVPPLPPKSKIEDIGTYFTKENILVAQQRVISRFLRELAIMPELLHFSSFTPNFFQLPRESFEDWMPSLRSALEDFRKSCTSIDAYSKRKGGLLGSDRVNTITEGSTKAVRKIVKLFNSWVGGEKEKAPEPKPAAPAYIPRTSSNTGEPIDSTKYVTYWNDVTQFLTSYRSALTESMQPYFSHMKHAMETISAIKDVSAALEKYAEVLGTSSVNSDLASATRQAHELTTANATALESQQARNKREVYERLLFEVSYIDAALDAVDHALSLWLHRNEIVGLTDNGPLSIYARDVSDKLRRFYENRFLRNFRHRMVNIFHRTTDSERHYAQLAETSMLNTAFAKTIQNPQYLVYSTEP</sequence>
<feature type="region of interest" description="Disordered" evidence="1">
    <location>
        <begin position="1"/>
        <end position="89"/>
    </location>
</feature>
<dbReference type="InterPro" id="IPR001683">
    <property type="entry name" value="PX_dom"/>
</dbReference>
<accession>G0TYS5</accession>
<feature type="region of interest" description="Disordered" evidence="1">
    <location>
        <begin position="308"/>
        <end position="327"/>
    </location>
</feature>
<dbReference type="GO" id="GO:0035091">
    <property type="term" value="F:phosphatidylinositol binding"/>
    <property type="evidence" value="ECO:0007669"/>
    <property type="project" value="InterPro"/>
</dbReference>
<dbReference type="AlphaFoldDB" id="G0TYS5"/>
<evidence type="ECO:0000313" key="3">
    <source>
        <dbReference type="EMBL" id="CCC49125.1"/>
    </source>
</evidence>
<feature type="domain" description="PX" evidence="2">
    <location>
        <begin position="95"/>
        <end position="244"/>
    </location>
</feature>